<dbReference type="InterPro" id="IPR004595">
    <property type="entry name" value="TFIIH_C1-like_dom"/>
</dbReference>
<dbReference type="GO" id="GO:0008270">
    <property type="term" value="F:zinc ion binding"/>
    <property type="evidence" value="ECO:0007669"/>
    <property type="project" value="UniProtKB-UniRule"/>
</dbReference>
<dbReference type="GO" id="GO:0006357">
    <property type="term" value="P:regulation of transcription by RNA polymerase II"/>
    <property type="evidence" value="ECO:0007669"/>
    <property type="project" value="EnsemblPlants"/>
</dbReference>
<dbReference type="SUPFAM" id="SSF53300">
    <property type="entry name" value="vWA-like"/>
    <property type="match status" value="1"/>
</dbReference>
<evidence type="ECO:0000256" key="13">
    <source>
        <dbReference type="SAM" id="MobiDB-lite"/>
    </source>
</evidence>
<dbReference type="GO" id="GO:0005675">
    <property type="term" value="C:transcription factor TFIIH holo complex"/>
    <property type="evidence" value="ECO:0007669"/>
    <property type="project" value="UniProtKB-UniRule"/>
</dbReference>
<evidence type="ECO:0000256" key="4">
    <source>
        <dbReference type="ARBA" id="ARBA00022763"/>
    </source>
</evidence>
<dbReference type="OrthoDB" id="284275at2759"/>
<dbReference type="InterPro" id="IPR013083">
    <property type="entry name" value="Znf_RING/FYVE/PHD"/>
</dbReference>
<feature type="region of interest" description="Disordered" evidence="13">
    <location>
        <begin position="428"/>
        <end position="449"/>
    </location>
</feature>
<dbReference type="GO" id="GO:0000439">
    <property type="term" value="C:transcription factor TFIIH core complex"/>
    <property type="evidence" value="ECO:0007669"/>
    <property type="project" value="InterPro"/>
</dbReference>
<dbReference type="InterPro" id="IPR013087">
    <property type="entry name" value="Znf_C2H2_type"/>
</dbReference>
<keyword evidence="6 11" id="KW-0862">Zinc</keyword>
<keyword evidence="9" id="KW-0234">DNA repair</keyword>
<dbReference type="OMA" id="INWVEVP"/>
<keyword evidence="3 11" id="KW-0479">Metal-binding</keyword>
<evidence type="ECO:0000256" key="7">
    <source>
        <dbReference type="ARBA" id="ARBA00023015"/>
    </source>
</evidence>
<keyword evidence="16" id="KW-1185">Reference proteome</keyword>
<dbReference type="InterPro" id="IPR036465">
    <property type="entry name" value="vWFA_dom_sf"/>
</dbReference>
<accession>A0A388L1A5</accession>
<evidence type="ECO:0000256" key="5">
    <source>
        <dbReference type="ARBA" id="ARBA00022771"/>
    </source>
</evidence>
<dbReference type="PIRSF" id="PIRSF015919">
    <property type="entry name" value="TFIIH_SSL1"/>
    <property type="match status" value="1"/>
</dbReference>
<dbReference type="PROSITE" id="PS00028">
    <property type="entry name" value="ZINC_FINGER_C2H2_1"/>
    <property type="match status" value="1"/>
</dbReference>
<dbReference type="InterPro" id="IPR046349">
    <property type="entry name" value="C1-like_sf"/>
</dbReference>
<evidence type="ECO:0000256" key="10">
    <source>
        <dbReference type="ARBA" id="ARBA00023242"/>
    </source>
</evidence>
<protein>
    <recommendedName>
        <fullName evidence="11">General transcription factor IIH subunit</fullName>
    </recommendedName>
</protein>
<dbReference type="InterPro" id="IPR007198">
    <property type="entry name" value="Ssl1-like"/>
</dbReference>
<feature type="zinc finger region" description="C4-type" evidence="12">
    <location>
        <begin position="311"/>
        <end position="328"/>
    </location>
</feature>
<comment type="similarity">
    <text evidence="2 11">Belongs to the GTF2H2 family.</text>
</comment>
<keyword evidence="8 11" id="KW-0804">Transcription</keyword>
<dbReference type="Gene3D" id="3.30.40.10">
    <property type="entry name" value="Zinc/RING finger domain, C3HC4 (zinc finger)"/>
    <property type="match status" value="1"/>
</dbReference>
<dbReference type="SUPFAM" id="SSF57889">
    <property type="entry name" value="Cysteine-rich domain"/>
    <property type="match status" value="1"/>
</dbReference>
<keyword evidence="5" id="KW-0863">Zinc-finger</keyword>
<dbReference type="FunFam" id="3.40.50.410:FF:000015">
    <property type="entry name" value="General transcription factor IIH subunit 2"/>
    <property type="match status" value="1"/>
</dbReference>
<feature type="compositionally biased region" description="Polar residues" evidence="13">
    <location>
        <begin position="1"/>
        <end position="15"/>
    </location>
</feature>
<evidence type="ECO:0000256" key="8">
    <source>
        <dbReference type="ARBA" id="ARBA00023163"/>
    </source>
</evidence>
<evidence type="ECO:0000256" key="12">
    <source>
        <dbReference type="PIRSR" id="PIRSR015919-1"/>
    </source>
</evidence>
<evidence type="ECO:0000256" key="1">
    <source>
        <dbReference type="ARBA" id="ARBA00004123"/>
    </source>
</evidence>
<dbReference type="InterPro" id="IPR002035">
    <property type="entry name" value="VWF_A"/>
</dbReference>
<gene>
    <name evidence="15" type="ORF">CBR_g21234</name>
</gene>
<dbReference type="Pfam" id="PF04056">
    <property type="entry name" value="Ssl1"/>
    <property type="match status" value="1"/>
</dbReference>
<dbReference type="InterPro" id="IPR012170">
    <property type="entry name" value="TFIIH_SSL1/p44"/>
</dbReference>
<dbReference type="Proteomes" id="UP000265515">
    <property type="component" value="Unassembled WGS sequence"/>
</dbReference>
<dbReference type="Gramene" id="GBG75993">
    <property type="protein sequence ID" value="GBG75993"/>
    <property type="gene ID" value="CBR_g21234"/>
</dbReference>
<evidence type="ECO:0000256" key="2">
    <source>
        <dbReference type="ARBA" id="ARBA00006092"/>
    </source>
</evidence>
<evidence type="ECO:0000256" key="11">
    <source>
        <dbReference type="PIRNR" id="PIRNR015919"/>
    </source>
</evidence>
<dbReference type="Pfam" id="PF07975">
    <property type="entry name" value="C1_4"/>
    <property type="match status" value="1"/>
</dbReference>
<keyword evidence="7 11" id="KW-0805">Transcription regulation</keyword>
<evidence type="ECO:0000256" key="9">
    <source>
        <dbReference type="ARBA" id="ARBA00023204"/>
    </source>
</evidence>
<evidence type="ECO:0000259" key="14">
    <source>
        <dbReference type="PROSITE" id="PS00028"/>
    </source>
</evidence>
<evidence type="ECO:0000313" key="15">
    <source>
        <dbReference type="EMBL" id="GBG75993.1"/>
    </source>
</evidence>
<dbReference type="PANTHER" id="PTHR12695">
    <property type="entry name" value="GENERAL TRANSCRIPTION FACTOR IIH SUBUNIT 2"/>
    <property type="match status" value="1"/>
</dbReference>
<feature type="region of interest" description="Disordered" evidence="13">
    <location>
        <begin position="1"/>
        <end position="25"/>
    </location>
</feature>
<evidence type="ECO:0000256" key="3">
    <source>
        <dbReference type="ARBA" id="ARBA00022723"/>
    </source>
</evidence>
<name>A0A388L1A5_CHABU</name>
<sequence length="449" mass="49033">MRRASQTKPAASAQAQKYGFEDDEDAEIEAEEAGNDLRAWEREYENDRSWEAIVEDESGLLRPLDVTAAQRERRRRQLEAPAARVRRGMIRFLYLIVDFSNSAAEVDFKPSRMAVVANVVELFVREFFDQNPLSHLGIIVIRNGLANRLTELSGSPEAHIAALRSNMECSGDASIQNALEAARGSLSVIPSYGHREVLLLCSSLCTVDPGDIMETLEQCKKAKIRCSIIGLSAEVYICRLLCEKTGGLYAVALTEQHLRDLVLDHSPPPPALAETASANLVRMGFPQRQAEMSAAICSCHRELRLGGGYSCPRCKCRVCDLPTECPICNLTLVSSPHLARSYHHLFPVPPFEEVSGIDSTSASANVGGAGGLHAACFACQQPLPVSGSSEGVRLMCTRCKQHFCFDCDFYIHESLHNCPGCECSPLTSSSSSSSVSGNPSGQADDQRQH</sequence>
<dbReference type="NCBIfam" id="TIGR00622">
    <property type="entry name" value="ssl1"/>
    <property type="match status" value="1"/>
</dbReference>
<reference evidence="15 16" key="1">
    <citation type="journal article" date="2018" name="Cell">
        <title>The Chara Genome: Secondary Complexity and Implications for Plant Terrestrialization.</title>
        <authorList>
            <person name="Nishiyama T."/>
            <person name="Sakayama H."/>
            <person name="Vries J.D."/>
            <person name="Buschmann H."/>
            <person name="Saint-Marcoux D."/>
            <person name="Ullrich K.K."/>
            <person name="Haas F.B."/>
            <person name="Vanderstraeten L."/>
            <person name="Becker D."/>
            <person name="Lang D."/>
            <person name="Vosolsobe S."/>
            <person name="Rombauts S."/>
            <person name="Wilhelmsson P.K.I."/>
            <person name="Janitza P."/>
            <person name="Kern R."/>
            <person name="Heyl A."/>
            <person name="Rumpler F."/>
            <person name="Villalobos L.I.A.C."/>
            <person name="Clay J.M."/>
            <person name="Skokan R."/>
            <person name="Toyoda A."/>
            <person name="Suzuki Y."/>
            <person name="Kagoshima H."/>
            <person name="Schijlen E."/>
            <person name="Tajeshwar N."/>
            <person name="Catarino B."/>
            <person name="Hetherington A.J."/>
            <person name="Saltykova A."/>
            <person name="Bonnot C."/>
            <person name="Breuninger H."/>
            <person name="Symeonidi A."/>
            <person name="Radhakrishnan G.V."/>
            <person name="Van Nieuwerburgh F."/>
            <person name="Deforce D."/>
            <person name="Chang C."/>
            <person name="Karol K.G."/>
            <person name="Hedrich R."/>
            <person name="Ulvskov P."/>
            <person name="Glockner G."/>
            <person name="Delwiche C.F."/>
            <person name="Petrasek J."/>
            <person name="Van de Peer Y."/>
            <person name="Friml J."/>
            <person name="Beilby M."/>
            <person name="Dolan L."/>
            <person name="Kohara Y."/>
            <person name="Sugano S."/>
            <person name="Fujiyama A."/>
            <person name="Delaux P.-M."/>
            <person name="Quint M."/>
            <person name="TheiBen G."/>
            <person name="Hagemann M."/>
            <person name="Harholt J."/>
            <person name="Dunand C."/>
            <person name="Zachgo S."/>
            <person name="Langdale J."/>
            <person name="Maumus F."/>
            <person name="Straeten D.V.D."/>
            <person name="Gould S.B."/>
            <person name="Rensing S.A."/>
        </authorList>
    </citation>
    <scope>NUCLEOTIDE SEQUENCE [LARGE SCALE GENOMIC DNA]</scope>
    <source>
        <strain evidence="15 16">S276</strain>
    </source>
</reference>
<dbReference type="STRING" id="69332.A0A388L1A5"/>
<dbReference type="EMBL" id="BFEA01000235">
    <property type="protein sequence ID" value="GBG75993.1"/>
    <property type="molecule type" value="Genomic_DNA"/>
</dbReference>
<dbReference type="SMART" id="SM01047">
    <property type="entry name" value="C1_4"/>
    <property type="match status" value="1"/>
</dbReference>
<dbReference type="Gene3D" id="3.40.50.410">
    <property type="entry name" value="von Willebrand factor, type A domain"/>
    <property type="match status" value="1"/>
</dbReference>
<dbReference type="AlphaFoldDB" id="A0A388L1A5"/>
<dbReference type="GO" id="GO:0006289">
    <property type="term" value="P:nucleotide-excision repair"/>
    <property type="evidence" value="ECO:0007669"/>
    <property type="project" value="UniProtKB-UniRule"/>
</dbReference>
<proteinExistence type="inferred from homology"/>
<comment type="caution">
    <text evidence="15">The sequence shown here is derived from an EMBL/GenBank/DDBJ whole genome shotgun (WGS) entry which is preliminary data.</text>
</comment>
<dbReference type="SMART" id="SM00327">
    <property type="entry name" value="VWA"/>
    <property type="match status" value="1"/>
</dbReference>
<evidence type="ECO:0000256" key="6">
    <source>
        <dbReference type="ARBA" id="ARBA00022833"/>
    </source>
</evidence>
<dbReference type="CDD" id="cd01453">
    <property type="entry name" value="vWA_transcription_factor_IIH_type"/>
    <property type="match status" value="1"/>
</dbReference>
<keyword evidence="4" id="KW-0227">DNA damage</keyword>
<dbReference type="PANTHER" id="PTHR12695:SF2">
    <property type="entry name" value="GENERAL TRANSCRIPTION FACTOR IIH SUBUNIT 2-RELATED"/>
    <property type="match status" value="1"/>
</dbReference>
<comment type="subcellular location">
    <subcellularLocation>
        <location evidence="1 11">Nucleus</location>
    </subcellularLocation>
</comment>
<keyword evidence="10 11" id="KW-0539">Nucleus</keyword>
<dbReference type="GO" id="GO:0006351">
    <property type="term" value="P:DNA-templated transcription"/>
    <property type="evidence" value="ECO:0007669"/>
    <property type="project" value="InterPro"/>
</dbReference>
<feature type="domain" description="C2H2-type" evidence="14">
    <location>
        <begin position="396"/>
        <end position="416"/>
    </location>
</feature>
<evidence type="ECO:0000313" key="16">
    <source>
        <dbReference type="Proteomes" id="UP000265515"/>
    </source>
</evidence>
<organism evidence="15 16">
    <name type="scientific">Chara braunii</name>
    <name type="common">Braun's stonewort</name>
    <dbReference type="NCBI Taxonomy" id="69332"/>
    <lineage>
        <taxon>Eukaryota</taxon>
        <taxon>Viridiplantae</taxon>
        <taxon>Streptophyta</taxon>
        <taxon>Charophyceae</taxon>
        <taxon>Charales</taxon>
        <taxon>Characeae</taxon>
        <taxon>Chara</taxon>
    </lineage>
</organism>